<dbReference type="NCBIfam" id="TIGR02824">
    <property type="entry name" value="quinone_pig3"/>
    <property type="match status" value="1"/>
</dbReference>
<dbReference type="GO" id="GO:0070402">
    <property type="term" value="F:NADPH binding"/>
    <property type="evidence" value="ECO:0007669"/>
    <property type="project" value="TreeGrafter"/>
</dbReference>
<comment type="caution">
    <text evidence="4">The sequence shown here is derived from an EMBL/GenBank/DDBJ whole genome shotgun (WGS) entry which is preliminary data.</text>
</comment>
<dbReference type="RefSeq" id="XP_022493325.1">
    <property type="nucleotide sequence ID" value="XM_022626497.1"/>
</dbReference>
<dbReference type="SUPFAM" id="SSF51735">
    <property type="entry name" value="NAD(P)-binding Rossmann-fold domains"/>
    <property type="match status" value="1"/>
</dbReference>
<accession>A0A1F5LXL9</accession>
<reference evidence="4 5" key="1">
    <citation type="journal article" date="2016" name="Sci. Rep.">
        <title>Penicillium arizonense, a new, genome sequenced fungal species, reveals a high chemical diversity in secreted metabolites.</title>
        <authorList>
            <person name="Grijseels S."/>
            <person name="Nielsen J.C."/>
            <person name="Randelovic M."/>
            <person name="Nielsen J."/>
            <person name="Nielsen K.F."/>
            <person name="Workman M."/>
            <person name="Frisvad J.C."/>
        </authorList>
    </citation>
    <scope>NUCLEOTIDE SEQUENCE [LARGE SCALE GENOMIC DNA]</scope>
    <source>
        <strain evidence="4 5">CBS 141311</strain>
    </source>
</reference>
<dbReference type="InterPro" id="IPR020843">
    <property type="entry name" value="ER"/>
</dbReference>
<organism evidence="4 5">
    <name type="scientific">Penicillium arizonense</name>
    <dbReference type="NCBI Taxonomy" id="1835702"/>
    <lineage>
        <taxon>Eukaryota</taxon>
        <taxon>Fungi</taxon>
        <taxon>Dikarya</taxon>
        <taxon>Ascomycota</taxon>
        <taxon>Pezizomycotina</taxon>
        <taxon>Eurotiomycetes</taxon>
        <taxon>Eurotiomycetidae</taxon>
        <taxon>Eurotiales</taxon>
        <taxon>Aspergillaceae</taxon>
        <taxon>Penicillium</taxon>
    </lineage>
</organism>
<sequence length="337" mass="36649">MKAVGIKGGRGNADDFFIEDDVPDPVANGNCILVRIHSFGLNRMDIMQREDRYPYPLLPESGKILGVEFSGIVEAKGAECQSDFQIGQKCFGLAYGGAYAEKISVSENMLMHMPEGMSFETAAGFPETYFTAVQAIHLIGGLQPGQSVLIHAGSSGVGQAAIQMARCGGASKIFVTAGSDSKCNLCKSLGADFAINYRTCGDNDFAEVIRCETGGKGVNLIIDLVGQSYWHRTTAAAAMEGRIVIVATMSGAIIEKFSLRDLMNKRLWVMTTTLRTRQSDYQKQLRDVVIEKALPHFARGEMKVTVDEVFSWTEIGNAHKKMESNTHAGKLICNVQV</sequence>
<evidence type="ECO:0000256" key="2">
    <source>
        <dbReference type="ARBA" id="ARBA00023002"/>
    </source>
</evidence>
<keyword evidence="2" id="KW-0560">Oxidoreductase</keyword>
<dbReference type="OrthoDB" id="203908at2759"/>
<gene>
    <name evidence="4" type="ORF">PENARI_c001G04893</name>
</gene>
<dbReference type="EMBL" id="LXJU01000001">
    <property type="protein sequence ID" value="OGE57902.1"/>
    <property type="molecule type" value="Genomic_DNA"/>
</dbReference>
<dbReference type="InterPro" id="IPR013149">
    <property type="entry name" value="ADH-like_C"/>
</dbReference>
<dbReference type="Proteomes" id="UP000177622">
    <property type="component" value="Unassembled WGS sequence"/>
</dbReference>
<dbReference type="Pfam" id="PF00107">
    <property type="entry name" value="ADH_zinc_N"/>
    <property type="match status" value="1"/>
</dbReference>
<dbReference type="GeneID" id="34571231"/>
<dbReference type="STRING" id="1835702.A0A1F5LXL9"/>
<dbReference type="Gene3D" id="3.40.50.720">
    <property type="entry name" value="NAD(P)-binding Rossmann-like Domain"/>
    <property type="match status" value="1"/>
</dbReference>
<keyword evidence="1" id="KW-0521">NADP</keyword>
<feature type="domain" description="Enoyl reductase (ER)" evidence="3">
    <location>
        <begin position="11"/>
        <end position="333"/>
    </location>
</feature>
<dbReference type="GO" id="GO:0016651">
    <property type="term" value="F:oxidoreductase activity, acting on NAD(P)H"/>
    <property type="evidence" value="ECO:0007669"/>
    <property type="project" value="TreeGrafter"/>
</dbReference>
<proteinExistence type="predicted"/>
<dbReference type="PANTHER" id="PTHR48106:SF18">
    <property type="entry name" value="QUINONE OXIDOREDUCTASE PIG3"/>
    <property type="match status" value="1"/>
</dbReference>
<dbReference type="PANTHER" id="PTHR48106">
    <property type="entry name" value="QUINONE OXIDOREDUCTASE PIG3-RELATED"/>
    <property type="match status" value="1"/>
</dbReference>
<dbReference type="SUPFAM" id="SSF50129">
    <property type="entry name" value="GroES-like"/>
    <property type="match status" value="1"/>
</dbReference>
<dbReference type="SMART" id="SM00829">
    <property type="entry name" value="PKS_ER"/>
    <property type="match status" value="1"/>
</dbReference>
<evidence type="ECO:0000313" key="4">
    <source>
        <dbReference type="EMBL" id="OGE57902.1"/>
    </source>
</evidence>
<keyword evidence="5" id="KW-1185">Reference proteome</keyword>
<dbReference type="InterPro" id="IPR013154">
    <property type="entry name" value="ADH-like_N"/>
</dbReference>
<evidence type="ECO:0000259" key="3">
    <source>
        <dbReference type="SMART" id="SM00829"/>
    </source>
</evidence>
<dbReference type="InterPro" id="IPR011032">
    <property type="entry name" value="GroES-like_sf"/>
</dbReference>
<name>A0A1F5LXL9_PENAI</name>
<dbReference type="Gene3D" id="3.90.180.10">
    <property type="entry name" value="Medium-chain alcohol dehydrogenases, catalytic domain"/>
    <property type="match status" value="1"/>
</dbReference>
<dbReference type="InterPro" id="IPR036291">
    <property type="entry name" value="NAD(P)-bd_dom_sf"/>
</dbReference>
<dbReference type="InterPro" id="IPR014189">
    <property type="entry name" value="Quinone_OxRdtase_PIG3"/>
</dbReference>
<protein>
    <recommendedName>
        <fullName evidence="3">Enoyl reductase (ER) domain-containing protein</fullName>
    </recommendedName>
</protein>
<dbReference type="Pfam" id="PF08240">
    <property type="entry name" value="ADH_N"/>
    <property type="match status" value="1"/>
</dbReference>
<dbReference type="AlphaFoldDB" id="A0A1F5LXL9"/>
<dbReference type="CDD" id="cd05276">
    <property type="entry name" value="p53_inducible_oxidoreductase"/>
    <property type="match status" value="1"/>
</dbReference>
<evidence type="ECO:0000256" key="1">
    <source>
        <dbReference type="ARBA" id="ARBA00022857"/>
    </source>
</evidence>
<evidence type="ECO:0000313" key="5">
    <source>
        <dbReference type="Proteomes" id="UP000177622"/>
    </source>
</evidence>